<keyword evidence="1" id="KW-0282">Flagellum</keyword>
<protein>
    <submittedName>
        <fullName evidence="1">Flagellin N-methylase</fullName>
    </submittedName>
</protein>
<accession>A0A7Z1AF37</accession>
<name>A0A7Z1AF37_9GAMM</name>
<gene>
    <name evidence="1" type="ORF">CODIS_21820</name>
</gene>
<dbReference type="InterPro" id="IPR005358">
    <property type="entry name" value="Puta_zinc/iron-chelating_dom"/>
</dbReference>
<comment type="caution">
    <text evidence="1">The sequence shown here is derived from an EMBL/GenBank/DDBJ whole genome shotgun (WGS) entry which is preliminary data.</text>
</comment>
<sequence length="120" mass="13838">MDGKCSRCLNSKCCTYTTEAIGVAPRSKADFEHLLWQVSHQGVEIYKDEDGWFLLFQGSCEHLGPGGACGIYDQRPQICRDYDNDWCELDAPAENGFLLYFRSYAELLTYCKKRFKTWGR</sequence>
<keyword evidence="1" id="KW-0969">Cilium</keyword>
<dbReference type="EMBL" id="MARB01000011">
    <property type="protein sequence ID" value="ODJ87477.1"/>
    <property type="molecule type" value="Genomic_DNA"/>
</dbReference>
<evidence type="ECO:0000313" key="2">
    <source>
        <dbReference type="Proteomes" id="UP000094769"/>
    </source>
</evidence>
<keyword evidence="1" id="KW-0966">Cell projection</keyword>
<reference evidence="1 2" key="1">
    <citation type="submission" date="2016-06" db="EMBL/GenBank/DDBJ databases">
        <title>Genome sequence of endosymbiont of Candidatus Endolucinida thiodiazotropha.</title>
        <authorList>
            <person name="Poehlein A."/>
            <person name="Koenig S."/>
            <person name="Heiden S.E."/>
            <person name="Thuermer A."/>
            <person name="Voget S."/>
            <person name="Daniel R."/>
            <person name="Markert S."/>
            <person name="Gros O."/>
            <person name="Schweder T."/>
        </authorList>
    </citation>
    <scope>NUCLEOTIDE SEQUENCE [LARGE SCALE GENOMIC DNA]</scope>
    <source>
        <strain evidence="1 2">COS</strain>
    </source>
</reference>
<dbReference type="GO" id="GO:0008168">
    <property type="term" value="F:methyltransferase activity"/>
    <property type="evidence" value="ECO:0007669"/>
    <property type="project" value="UniProtKB-KW"/>
</dbReference>
<dbReference type="OrthoDB" id="71604at2"/>
<dbReference type="Pfam" id="PF03692">
    <property type="entry name" value="CxxCxxCC"/>
    <property type="match status" value="1"/>
</dbReference>
<evidence type="ECO:0000313" key="1">
    <source>
        <dbReference type="EMBL" id="ODJ87477.1"/>
    </source>
</evidence>
<dbReference type="RefSeq" id="WP_069124786.1">
    <property type="nucleotide sequence ID" value="NZ_MARB01000011.1"/>
</dbReference>
<dbReference type="GO" id="GO:0032259">
    <property type="term" value="P:methylation"/>
    <property type="evidence" value="ECO:0007669"/>
    <property type="project" value="UniProtKB-KW"/>
</dbReference>
<keyword evidence="1" id="KW-0808">Transferase</keyword>
<keyword evidence="2" id="KW-1185">Reference proteome</keyword>
<keyword evidence="1" id="KW-0489">Methyltransferase</keyword>
<organism evidence="1 2">
    <name type="scientific">Candidatus Thiodiazotropha endolucinida</name>
    <dbReference type="NCBI Taxonomy" id="1655433"/>
    <lineage>
        <taxon>Bacteria</taxon>
        <taxon>Pseudomonadati</taxon>
        <taxon>Pseudomonadota</taxon>
        <taxon>Gammaproteobacteria</taxon>
        <taxon>Chromatiales</taxon>
        <taxon>Sedimenticolaceae</taxon>
        <taxon>Candidatus Thiodiazotropha</taxon>
    </lineage>
</organism>
<dbReference type="AlphaFoldDB" id="A0A7Z1AF37"/>
<dbReference type="Proteomes" id="UP000094769">
    <property type="component" value="Unassembled WGS sequence"/>
</dbReference>
<proteinExistence type="predicted"/>